<feature type="chain" id="PRO_5043889394" description="ILEI/PANDER domain-containing protein" evidence="15">
    <location>
        <begin position="22"/>
        <end position="794"/>
    </location>
</feature>
<comment type="caution">
    <text evidence="17">The sequence shown here is derived from an EMBL/GenBank/DDBJ whole genome shotgun (WGS) entry which is preliminary data.</text>
</comment>
<keyword evidence="8" id="KW-0479">Metal-binding</keyword>
<evidence type="ECO:0000256" key="12">
    <source>
        <dbReference type="ARBA" id="ARBA00023136"/>
    </source>
</evidence>
<dbReference type="GO" id="GO:0016266">
    <property type="term" value="P:protein O-linked glycosylation via N-acetyl-galactosamine"/>
    <property type="evidence" value="ECO:0007669"/>
    <property type="project" value="TreeGrafter"/>
</dbReference>
<comment type="subcellular location">
    <subcellularLocation>
        <location evidence="2">Golgi apparatus membrane</location>
        <topology evidence="2">Single-pass type II membrane protein</topology>
    </subcellularLocation>
</comment>
<comment type="cofactor">
    <cofactor evidence="1">
        <name>Mn(2+)</name>
        <dbReference type="ChEBI" id="CHEBI:29035"/>
    </cofactor>
</comment>
<proteinExistence type="inferred from homology"/>
<reference evidence="17 18" key="1">
    <citation type="submission" date="2023-03" db="EMBL/GenBank/DDBJ databases">
        <title>High-quality genome of Scylla paramamosain provides insights in environmental adaptation.</title>
        <authorList>
            <person name="Zhang L."/>
        </authorList>
    </citation>
    <scope>NUCLEOTIDE SEQUENCE [LARGE SCALE GENOMIC DNA]</scope>
    <source>
        <strain evidence="17">LZ_2023a</strain>
        <tissue evidence="17">Muscle</tissue>
    </source>
</reference>
<dbReference type="InterPro" id="IPR052463">
    <property type="entry name" value="O-linked_mannose_GnT"/>
</dbReference>
<evidence type="ECO:0000256" key="10">
    <source>
        <dbReference type="ARBA" id="ARBA00022989"/>
    </source>
</evidence>
<comment type="similarity">
    <text evidence="4">Belongs to the glycosyltransferase 13 family.</text>
</comment>
<dbReference type="Pfam" id="PF03071">
    <property type="entry name" value="GNT-I"/>
    <property type="match status" value="1"/>
</dbReference>
<dbReference type="InterPro" id="IPR039477">
    <property type="entry name" value="ILEI/PANDER_dom"/>
</dbReference>
<dbReference type="GO" id="GO:0046872">
    <property type="term" value="F:metal ion binding"/>
    <property type="evidence" value="ECO:0007669"/>
    <property type="project" value="UniProtKB-KW"/>
</dbReference>
<keyword evidence="12" id="KW-0472">Membrane</keyword>
<evidence type="ECO:0000259" key="16">
    <source>
        <dbReference type="Pfam" id="PF15711"/>
    </source>
</evidence>
<dbReference type="EMBL" id="JARAKH010000001">
    <property type="protein sequence ID" value="KAK8407435.1"/>
    <property type="molecule type" value="Genomic_DNA"/>
</dbReference>
<protein>
    <recommendedName>
        <fullName evidence="16">ILEI/PANDER domain-containing protein</fullName>
    </recommendedName>
</protein>
<evidence type="ECO:0000256" key="3">
    <source>
        <dbReference type="ARBA" id="ARBA00004922"/>
    </source>
</evidence>
<evidence type="ECO:0000256" key="8">
    <source>
        <dbReference type="ARBA" id="ARBA00022723"/>
    </source>
</evidence>
<feature type="compositionally biased region" description="Low complexity" evidence="14">
    <location>
        <begin position="183"/>
        <end position="212"/>
    </location>
</feature>
<keyword evidence="9" id="KW-0735">Signal-anchor</keyword>
<dbReference type="Gene3D" id="3.90.550.10">
    <property type="entry name" value="Spore Coat Polysaccharide Biosynthesis Protein SpsA, Chain A"/>
    <property type="match status" value="1"/>
</dbReference>
<dbReference type="Pfam" id="PF15711">
    <property type="entry name" value="ILEI"/>
    <property type="match status" value="1"/>
</dbReference>
<dbReference type="SUPFAM" id="SSF53448">
    <property type="entry name" value="Nucleotide-diphospho-sugar transferases"/>
    <property type="match status" value="1"/>
</dbReference>
<evidence type="ECO:0000256" key="15">
    <source>
        <dbReference type="SAM" id="SignalP"/>
    </source>
</evidence>
<evidence type="ECO:0000256" key="6">
    <source>
        <dbReference type="ARBA" id="ARBA00022679"/>
    </source>
</evidence>
<dbReference type="InterPro" id="IPR029044">
    <property type="entry name" value="Nucleotide-diphossugar_trans"/>
</dbReference>
<keyword evidence="7" id="KW-0812">Transmembrane</keyword>
<dbReference type="GO" id="GO:0047223">
    <property type="term" value="F:beta-1,3-galactosyl-O-glycosyl-glycoprotein beta-1,3-N-acetylglucosaminyltransferase activity"/>
    <property type="evidence" value="ECO:0007669"/>
    <property type="project" value="TreeGrafter"/>
</dbReference>
<dbReference type="InterPro" id="IPR004139">
    <property type="entry name" value="Glyco_trans_13"/>
</dbReference>
<evidence type="ECO:0000256" key="2">
    <source>
        <dbReference type="ARBA" id="ARBA00004323"/>
    </source>
</evidence>
<dbReference type="GO" id="GO:0000139">
    <property type="term" value="C:Golgi membrane"/>
    <property type="evidence" value="ECO:0007669"/>
    <property type="project" value="UniProtKB-SubCell"/>
</dbReference>
<keyword evidence="5" id="KW-0328">Glycosyltransferase</keyword>
<evidence type="ECO:0000256" key="4">
    <source>
        <dbReference type="ARBA" id="ARBA00006492"/>
    </source>
</evidence>
<name>A0AAW0V667_SCYPA</name>
<feature type="domain" description="ILEI/PANDER" evidence="16">
    <location>
        <begin position="228"/>
        <end position="315"/>
    </location>
</feature>
<comment type="pathway">
    <text evidence="3">Protein modification; protein glycosylation.</text>
</comment>
<evidence type="ECO:0000256" key="5">
    <source>
        <dbReference type="ARBA" id="ARBA00022676"/>
    </source>
</evidence>
<keyword evidence="6" id="KW-0808">Transferase</keyword>
<keyword evidence="18" id="KW-1185">Reference proteome</keyword>
<keyword evidence="10" id="KW-1133">Transmembrane helix</keyword>
<keyword evidence="11" id="KW-0333">Golgi apparatus</keyword>
<dbReference type="PANTHER" id="PTHR46396:SF2">
    <property type="entry name" value="ILEI_PANDER DOMAIN-CONTAINING PROTEIN"/>
    <property type="match status" value="1"/>
</dbReference>
<feature type="region of interest" description="Disordered" evidence="14">
    <location>
        <begin position="174"/>
        <end position="212"/>
    </location>
</feature>
<accession>A0AAW0V667</accession>
<dbReference type="PROSITE" id="PS52031">
    <property type="entry name" value="GG_LECTIN"/>
    <property type="match status" value="1"/>
</dbReference>
<keyword evidence="15" id="KW-0732">Signal</keyword>
<dbReference type="Proteomes" id="UP001487740">
    <property type="component" value="Unassembled WGS sequence"/>
</dbReference>
<organism evidence="17 18">
    <name type="scientific">Scylla paramamosain</name>
    <name type="common">Mud crab</name>
    <dbReference type="NCBI Taxonomy" id="85552"/>
    <lineage>
        <taxon>Eukaryota</taxon>
        <taxon>Metazoa</taxon>
        <taxon>Ecdysozoa</taxon>
        <taxon>Arthropoda</taxon>
        <taxon>Crustacea</taxon>
        <taxon>Multicrustacea</taxon>
        <taxon>Malacostraca</taxon>
        <taxon>Eumalacostraca</taxon>
        <taxon>Eucarida</taxon>
        <taxon>Decapoda</taxon>
        <taxon>Pleocyemata</taxon>
        <taxon>Brachyura</taxon>
        <taxon>Eubrachyura</taxon>
        <taxon>Portunoidea</taxon>
        <taxon>Portunidae</taxon>
        <taxon>Portuninae</taxon>
        <taxon>Scylla</taxon>
    </lineage>
</organism>
<dbReference type="PANTHER" id="PTHR46396">
    <property type="entry name" value="PROTEIN O-LINKED-MANNOSE BETA-1,2-N-ACETYLGLUCOSAMINYLTRANSFERASE 1"/>
    <property type="match status" value="1"/>
</dbReference>
<evidence type="ECO:0000256" key="13">
    <source>
        <dbReference type="ARBA" id="ARBA00023211"/>
    </source>
</evidence>
<evidence type="ECO:0000313" key="17">
    <source>
        <dbReference type="EMBL" id="KAK8407435.1"/>
    </source>
</evidence>
<feature type="signal peptide" evidence="15">
    <location>
        <begin position="1"/>
        <end position="21"/>
    </location>
</feature>
<dbReference type="AlphaFoldDB" id="A0AAW0V667"/>
<evidence type="ECO:0000256" key="9">
    <source>
        <dbReference type="ARBA" id="ARBA00022968"/>
    </source>
</evidence>
<keyword evidence="13" id="KW-0464">Manganese</keyword>
<evidence type="ECO:0000256" key="11">
    <source>
        <dbReference type="ARBA" id="ARBA00023034"/>
    </source>
</evidence>
<evidence type="ECO:0000256" key="14">
    <source>
        <dbReference type="SAM" id="MobiDB-lite"/>
    </source>
</evidence>
<evidence type="ECO:0000256" key="7">
    <source>
        <dbReference type="ARBA" id="ARBA00022692"/>
    </source>
</evidence>
<evidence type="ECO:0000313" key="18">
    <source>
        <dbReference type="Proteomes" id="UP001487740"/>
    </source>
</evidence>
<gene>
    <name evidence="17" type="ORF">O3P69_002164</name>
</gene>
<sequence>MSTPRVFVLLAAVVVVVVTEGATVPIKLTVALQSGANTTVTFATEEEALHEMGITRKMMEGAVAHADATGLVREVVVGGQHIPLHLNTTTTYFNMLALRTVDGKDWLFSRDNYTNASIRDFDGDPSLVPQEVPLSWTVPSPLPRTTPLDIELSSGLAHASVSLGDRLVLSLQDGKRRDHLTKTSKSPSQTTTSPTATFSSSSSSSFSSSSSKPTSTLGLVVLLPPFSGCHLRVVNPHTGRVTLARYFNTQDHLFDQELSRVLTSLREGRLVLLTSYHDVSGRLGTDARDALHALGSWAAPHLGFKDAWAWAWVVGGSTLAEVLVTNAQGILTQPNPLALHLSLPPPAPSERFCNTWPSGDLWEKRRTLCDLHDGFGDLCSCDLPYPVPSDATTTTTKPAWWRGRVAVVVVAADRPQYLYRLLRQLLGQPGMTPDLVLVSVDGDNEGARASASVAEVLGLRHLTHRSEQGTASYISPRISRSLRFALFKALETFPLEDKFIILEDDLVLAPDFHSYMQQTSALLGAPEEAVYAVSAFSHLAASHTAHNAARLQRATTFPSCGWMTTRAFLEETLPKWPDAHVGTDWDYWMGTEVVRGGKELVLPEVPRTTHGGTLGSHTDGAMARWFKERPLTSLPHTTLNLTAVSRKVFEAQVLQDLSMAQPLISIHTKDPDSSTHGLLHVPLHQDGSVWLVRVRMQHAEDSPAFRIVAKALDVWHGDARNHHFGLWRIPYHNVMVLVVGVPFSRYSNRVKRKGQIVQATPAGMAFLLNEGDSLEGVTFRQHYPLEFKQILGLH</sequence>
<evidence type="ECO:0000256" key="1">
    <source>
        <dbReference type="ARBA" id="ARBA00001936"/>
    </source>
</evidence>